<dbReference type="InterPro" id="IPR005674">
    <property type="entry name" value="CocE/Ser_esterase"/>
</dbReference>
<dbReference type="Pfam" id="PF02129">
    <property type="entry name" value="Peptidase_S15"/>
    <property type="match status" value="1"/>
</dbReference>
<dbReference type="NCBIfam" id="TIGR00976">
    <property type="entry name" value="CocE_NonD"/>
    <property type="match status" value="1"/>
</dbReference>
<dbReference type="SMART" id="SM00939">
    <property type="entry name" value="PepX_C"/>
    <property type="match status" value="1"/>
</dbReference>
<dbReference type="Gene3D" id="2.60.120.260">
    <property type="entry name" value="Galactose-binding domain-like"/>
    <property type="match status" value="1"/>
</dbReference>
<dbReference type="EMBL" id="VTOX01000001">
    <property type="protein sequence ID" value="NKE64811.1"/>
    <property type="molecule type" value="Genomic_DNA"/>
</dbReference>
<evidence type="ECO:0000256" key="1">
    <source>
        <dbReference type="ARBA" id="ARBA00022801"/>
    </source>
</evidence>
<dbReference type="InterPro" id="IPR008979">
    <property type="entry name" value="Galactose-bd-like_sf"/>
</dbReference>
<dbReference type="PANTHER" id="PTHR43056:SF10">
    <property type="entry name" value="COCE_NOND FAMILY, PUTATIVE (AFU_ORTHOLOGUE AFUA_7G00600)-RELATED"/>
    <property type="match status" value="1"/>
</dbReference>
<dbReference type="InterPro" id="IPR013736">
    <property type="entry name" value="Xaa-Pro_dipept_C"/>
</dbReference>
<dbReference type="InterPro" id="IPR000383">
    <property type="entry name" value="Xaa-Pro-like_dom"/>
</dbReference>
<name>A0A7X6I4Z5_9BURK</name>
<dbReference type="Proteomes" id="UP000521868">
    <property type="component" value="Unassembled WGS sequence"/>
</dbReference>
<dbReference type="Gene3D" id="1.10.3020.10">
    <property type="entry name" value="alpha-amino acid ester hydrolase ( Helical cap domain)"/>
    <property type="match status" value="1"/>
</dbReference>
<dbReference type="SUPFAM" id="SSF49785">
    <property type="entry name" value="Galactose-binding domain-like"/>
    <property type="match status" value="1"/>
</dbReference>
<organism evidence="3 4">
    <name type="scientific">Ramlibacter lithotrophicus</name>
    <dbReference type="NCBI Taxonomy" id="2606681"/>
    <lineage>
        <taxon>Bacteria</taxon>
        <taxon>Pseudomonadati</taxon>
        <taxon>Pseudomonadota</taxon>
        <taxon>Betaproteobacteria</taxon>
        <taxon>Burkholderiales</taxon>
        <taxon>Comamonadaceae</taxon>
        <taxon>Ramlibacter</taxon>
    </lineage>
</organism>
<proteinExistence type="predicted"/>
<dbReference type="PANTHER" id="PTHR43056">
    <property type="entry name" value="PEPTIDASE S9 PROLYL OLIGOPEPTIDASE"/>
    <property type="match status" value="1"/>
</dbReference>
<dbReference type="InterPro" id="IPR050585">
    <property type="entry name" value="Xaa-Pro_dipeptidyl-ppase/CocE"/>
</dbReference>
<evidence type="ECO:0000259" key="2">
    <source>
        <dbReference type="SMART" id="SM00939"/>
    </source>
</evidence>
<comment type="caution">
    <text evidence="3">The sequence shown here is derived from an EMBL/GenBank/DDBJ whole genome shotgun (WGS) entry which is preliminary data.</text>
</comment>
<evidence type="ECO:0000313" key="3">
    <source>
        <dbReference type="EMBL" id="NKE64811.1"/>
    </source>
</evidence>
<dbReference type="Pfam" id="PF08530">
    <property type="entry name" value="PepX_C"/>
    <property type="match status" value="1"/>
</dbReference>
<gene>
    <name evidence="3" type="ORF">RAMLITH_03175</name>
</gene>
<accession>A0A7X6I4Z5</accession>
<dbReference type="Gene3D" id="3.40.50.1820">
    <property type="entry name" value="alpha/beta hydrolase"/>
    <property type="match status" value="1"/>
</dbReference>
<dbReference type="SUPFAM" id="SSF53474">
    <property type="entry name" value="alpha/beta-Hydrolases"/>
    <property type="match status" value="1"/>
</dbReference>
<dbReference type="GO" id="GO:0008239">
    <property type="term" value="F:dipeptidyl-peptidase activity"/>
    <property type="evidence" value="ECO:0007669"/>
    <property type="project" value="InterPro"/>
</dbReference>
<reference evidence="3 4" key="1">
    <citation type="journal article" date="2020" name="Nature">
        <title>Bacterial chemolithoautotrophy via manganese oxidation.</title>
        <authorList>
            <person name="Yu H."/>
            <person name="Leadbetter J.R."/>
        </authorList>
    </citation>
    <scope>NUCLEOTIDE SEQUENCE [LARGE SCALE GENOMIC DNA]</scope>
    <source>
        <strain evidence="3 4">RBP-1</strain>
    </source>
</reference>
<protein>
    <submittedName>
        <fullName evidence="3">CocE/NonD family hydrolase</fullName>
    </submittedName>
</protein>
<sequence>MADRDDAGSAWRISPTAYLQRRPATFDVPAPRSCYVTMRDGVRLAVDVYLPAAKSGEAAPGRFPTIVILTPYYRRFKVTGPGVDPSPNAAKYRDFFVPRGYAMVVVDVRGCGASFGTRDSFRSPREREDHGEIADWIVAQPWSDGVIGSTGISYLGAAACFLASTGHPAVKAIAPLFAVHDTYADHVFPGGIMCTTITENYDDLVRALDLDQRDRLAPYPYFNDARFAGPQPVDEDADGSQLAAAIEEHRDSFRLRDLAPELAYREEAASHDPELHSGACSPYWYLAKVPGKVNIYSISGWYDGSAFVNGSIARFLSNPGADNRLLVGPWDHGARTNGSPWRAAPESEFPLLAEVLRFFDEHLAGMDTGIRDEAPVHFHTVREEKWQAAPAWPPHAANSRLFLDVQGRLSPAAPASKSTAEYKVKFTTGTGRQTRYERLGALAVIDYYGDWNGREDRLLTFTSAPFEQGAELTGYATVQLHLSTSEHDASVFVYLSEVDASGRSWFITEGQLRLLHRETAQCPPGYRTTWPYRTFYREDADLMEPGVPEQARFALLPVSWRLQPGSRLRLALAGTDCDHFAQVPHGRPPLLKFTLGGAEASFIDLPIKG</sequence>
<keyword evidence="4" id="KW-1185">Reference proteome</keyword>
<dbReference type="InterPro" id="IPR029058">
    <property type="entry name" value="AB_hydrolase_fold"/>
</dbReference>
<dbReference type="AlphaFoldDB" id="A0A7X6I4Z5"/>
<evidence type="ECO:0000313" key="4">
    <source>
        <dbReference type="Proteomes" id="UP000521868"/>
    </source>
</evidence>
<dbReference type="RefSeq" id="WP_168105868.1">
    <property type="nucleotide sequence ID" value="NZ_VTOX01000001.1"/>
</dbReference>
<keyword evidence="1 3" id="KW-0378">Hydrolase</keyword>
<feature type="domain" description="Xaa-Pro dipeptidyl-peptidase C-terminal" evidence="2">
    <location>
        <begin position="356"/>
        <end position="604"/>
    </location>
</feature>